<name>A0A9P0FDB4_BRAAE</name>
<dbReference type="Gene3D" id="2.130.10.10">
    <property type="entry name" value="YVTN repeat-like/Quinoprotein amine dehydrogenase"/>
    <property type="match status" value="2"/>
</dbReference>
<dbReference type="InterPro" id="IPR036322">
    <property type="entry name" value="WD40_repeat_dom_sf"/>
</dbReference>
<proteinExistence type="predicted"/>
<dbReference type="OrthoDB" id="18388at2759"/>
<keyword evidence="1" id="KW-0175">Coiled coil</keyword>
<dbReference type="SMART" id="SM00320">
    <property type="entry name" value="WD40"/>
    <property type="match status" value="4"/>
</dbReference>
<dbReference type="AlphaFoldDB" id="A0A9P0FDB4"/>
<dbReference type="GO" id="GO:0042273">
    <property type="term" value="P:ribosomal large subunit biogenesis"/>
    <property type="evidence" value="ECO:0007669"/>
    <property type="project" value="InterPro"/>
</dbReference>
<dbReference type="PANTHER" id="PTHR16038">
    <property type="entry name" value="NOP SEVEN ASSOCIATED PROTEIN 1"/>
    <property type="match status" value="1"/>
</dbReference>
<feature type="coiled-coil region" evidence="1">
    <location>
        <begin position="327"/>
        <end position="354"/>
    </location>
</feature>
<dbReference type="InterPro" id="IPR037379">
    <property type="entry name" value="WDR74/Nsa1"/>
</dbReference>
<dbReference type="GO" id="GO:0005730">
    <property type="term" value="C:nucleolus"/>
    <property type="evidence" value="ECO:0007669"/>
    <property type="project" value="InterPro"/>
</dbReference>
<keyword evidence="3" id="KW-1185">Reference proteome</keyword>
<evidence type="ECO:0000313" key="3">
    <source>
        <dbReference type="Proteomes" id="UP001154078"/>
    </source>
</evidence>
<dbReference type="Pfam" id="PF00400">
    <property type="entry name" value="WD40"/>
    <property type="match status" value="1"/>
</dbReference>
<dbReference type="Proteomes" id="UP001154078">
    <property type="component" value="Chromosome 2"/>
</dbReference>
<protein>
    <recommendedName>
        <fullName evidence="4">WD repeat-containing protein 74</fullName>
    </recommendedName>
</protein>
<evidence type="ECO:0000313" key="2">
    <source>
        <dbReference type="EMBL" id="CAH0551530.1"/>
    </source>
</evidence>
<dbReference type="EMBL" id="OV121133">
    <property type="protein sequence ID" value="CAH0551530.1"/>
    <property type="molecule type" value="Genomic_DNA"/>
</dbReference>
<evidence type="ECO:0008006" key="4">
    <source>
        <dbReference type="Google" id="ProtNLM"/>
    </source>
</evidence>
<evidence type="ECO:0000256" key="1">
    <source>
        <dbReference type="SAM" id="Coils"/>
    </source>
</evidence>
<accession>A0A9P0FDB4</accession>
<dbReference type="InterPro" id="IPR015943">
    <property type="entry name" value="WD40/YVTN_repeat-like_dom_sf"/>
</dbReference>
<dbReference type="GO" id="GO:0030687">
    <property type="term" value="C:preribosome, large subunit precursor"/>
    <property type="evidence" value="ECO:0007669"/>
    <property type="project" value="TreeGrafter"/>
</dbReference>
<dbReference type="SUPFAM" id="SSF50978">
    <property type="entry name" value="WD40 repeat-like"/>
    <property type="match status" value="1"/>
</dbReference>
<reference evidence="2" key="1">
    <citation type="submission" date="2021-12" db="EMBL/GenBank/DDBJ databases">
        <authorList>
            <person name="King R."/>
        </authorList>
    </citation>
    <scope>NUCLEOTIDE SEQUENCE</scope>
</reference>
<gene>
    <name evidence="2" type="ORF">MELIAE_LOCUS4116</name>
</gene>
<sequence length="379" mass="43009">MISESNKYQFYIGTSRGTLLTSQCDPKEKIKHTSREDASELTALTFGRSEDEIIAGYENGECQIYNSLTDKFVKSVTNLEGDGKVCGIGCINKTVIVGRHDGIINLWNGKKNDYFSIDLDEKGSMNVLCQNTNREGIVGTGGEFNDLKLWNVETKQAIFKAKSMGHDELNLPIPTSIRGICYFPENEWLTACATKEGHVLLYDDRAQRRPVVKFFEQKASFTCLSTAFRERQCLVGTTKGYMLLLDMKAGKCLNTFMSFSGSVTSIQCDPNEPVVASTSLDRHLRIHNMETKALLNKVYLKQSLTRLLMKPIVKEEPKEEELNAETNKEIDQEYEELFNNMETVSEEIEKVKKQKRKSVSTEESKKIKKKKKKVVKVDE</sequence>
<dbReference type="InterPro" id="IPR001680">
    <property type="entry name" value="WD40_rpt"/>
</dbReference>
<dbReference type="PANTHER" id="PTHR16038:SF4">
    <property type="entry name" value="WD REPEAT-CONTAINING PROTEIN 74"/>
    <property type="match status" value="1"/>
</dbReference>
<organism evidence="2 3">
    <name type="scientific">Brassicogethes aeneus</name>
    <name type="common">Rape pollen beetle</name>
    <name type="synonym">Meligethes aeneus</name>
    <dbReference type="NCBI Taxonomy" id="1431903"/>
    <lineage>
        <taxon>Eukaryota</taxon>
        <taxon>Metazoa</taxon>
        <taxon>Ecdysozoa</taxon>
        <taxon>Arthropoda</taxon>
        <taxon>Hexapoda</taxon>
        <taxon>Insecta</taxon>
        <taxon>Pterygota</taxon>
        <taxon>Neoptera</taxon>
        <taxon>Endopterygota</taxon>
        <taxon>Coleoptera</taxon>
        <taxon>Polyphaga</taxon>
        <taxon>Cucujiformia</taxon>
        <taxon>Nitidulidae</taxon>
        <taxon>Meligethinae</taxon>
        <taxon>Brassicogethes</taxon>
    </lineage>
</organism>